<dbReference type="Gene3D" id="2.10.25.10">
    <property type="entry name" value="Laminin"/>
    <property type="match status" value="1"/>
</dbReference>
<dbReference type="InterPro" id="IPR036084">
    <property type="entry name" value="Ser_inhib-like_sf"/>
</dbReference>
<dbReference type="GO" id="GO:0000014">
    <property type="term" value="F:single-stranded DNA endodeoxyribonuclease activity"/>
    <property type="evidence" value="ECO:0007669"/>
    <property type="project" value="TreeGrafter"/>
</dbReference>
<dbReference type="GO" id="GO:0035861">
    <property type="term" value="C:site of double-strand break"/>
    <property type="evidence" value="ECO:0007669"/>
    <property type="project" value="TreeGrafter"/>
</dbReference>
<reference evidence="2" key="1">
    <citation type="submission" date="2020-08" db="EMBL/GenBank/DDBJ databases">
        <title>Multicomponent nature underlies the extraordinary mechanical properties of spider dragline silk.</title>
        <authorList>
            <person name="Kono N."/>
            <person name="Nakamura H."/>
            <person name="Mori M."/>
            <person name="Yoshida Y."/>
            <person name="Ohtoshi R."/>
            <person name="Malay A.D."/>
            <person name="Moran D.A.P."/>
            <person name="Tomita M."/>
            <person name="Numata K."/>
            <person name="Arakawa K."/>
        </authorList>
    </citation>
    <scope>NUCLEOTIDE SEQUENCE</scope>
</reference>
<dbReference type="Gene3D" id="3.30.420.10">
    <property type="entry name" value="Ribonuclease H-like superfamily/Ribonuclease H"/>
    <property type="match status" value="1"/>
</dbReference>
<dbReference type="GO" id="GO:0003697">
    <property type="term" value="F:single-stranded DNA binding"/>
    <property type="evidence" value="ECO:0007669"/>
    <property type="project" value="TreeGrafter"/>
</dbReference>
<dbReference type="GO" id="GO:0046975">
    <property type="term" value="F:histone H3K36 methyltransferase activity"/>
    <property type="evidence" value="ECO:0007669"/>
    <property type="project" value="TreeGrafter"/>
</dbReference>
<dbReference type="GO" id="GO:0015074">
    <property type="term" value="P:DNA integration"/>
    <property type="evidence" value="ECO:0007669"/>
    <property type="project" value="TreeGrafter"/>
</dbReference>
<sequence>MDFRFDFTDQEKTCPPGEEWSECYAGCQHNCSNVGQVIICPRMCIPGCICDDPGTVRGPDGNCIAPPLCSASPRDILHDKDAFRTGRPVVKNVNKITEIIELDWHRGEAAQTVAKPGLTTRKVLPCVWWDWKRIIFYELLPYGQTLNSDLYFQQLDSLKLAIDQKRPELASSRGEDFLQDNARPHTSVMIRQKLWELGWEVLR</sequence>
<dbReference type="GO" id="GO:0042800">
    <property type="term" value="F:histone H3K4 methyltransferase activity"/>
    <property type="evidence" value="ECO:0007669"/>
    <property type="project" value="TreeGrafter"/>
</dbReference>
<dbReference type="AlphaFoldDB" id="A0A8X6VVG5"/>
<dbReference type="PANTHER" id="PTHR46060:SF2">
    <property type="entry name" value="HISTONE-LYSINE N-METHYLTRANSFERASE SETMAR"/>
    <property type="match status" value="1"/>
</dbReference>
<dbReference type="CDD" id="cd19941">
    <property type="entry name" value="TIL"/>
    <property type="match status" value="1"/>
</dbReference>
<dbReference type="PANTHER" id="PTHR46060">
    <property type="entry name" value="MARINER MOS1 TRANSPOSASE-LIKE PROTEIN"/>
    <property type="match status" value="1"/>
</dbReference>
<dbReference type="InterPro" id="IPR001888">
    <property type="entry name" value="Transposase_1"/>
</dbReference>
<dbReference type="GO" id="GO:0006303">
    <property type="term" value="P:double-strand break repair via nonhomologous end joining"/>
    <property type="evidence" value="ECO:0007669"/>
    <property type="project" value="TreeGrafter"/>
</dbReference>
<dbReference type="EMBL" id="BMAU01021362">
    <property type="protein sequence ID" value="GFY23151.1"/>
    <property type="molecule type" value="Genomic_DNA"/>
</dbReference>
<name>A0A8X6VVG5_TRICX</name>
<dbReference type="GO" id="GO:0003690">
    <property type="term" value="F:double-stranded DNA binding"/>
    <property type="evidence" value="ECO:0007669"/>
    <property type="project" value="TreeGrafter"/>
</dbReference>
<evidence type="ECO:0000313" key="2">
    <source>
        <dbReference type="EMBL" id="GFY23151.1"/>
    </source>
</evidence>
<dbReference type="GO" id="GO:0044547">
    <property type="term" value="F:DNA topoisomerase binding"/>
    <property type="evidence" value="ECO:0007669"/>
    <property type="project" value="TreeGrafter"/>
</dbReference>
<feature type="domain" description="TIL" evidence="1">
    <location>
        <begin position="14"/>
        <end position="69"/>
    </location>
</feature>
<dbReference type="GO" id="GO:0000729">
    <property type="term" value="P:DNA double-strand break processing"/>
    <property type="evidence" value="ECO:0007669"/>
    <property type="project" value="TreeGrafter"/>
</dbReference>
<dbReference type="GO" id="GO:0044774">
    <property type="term" value="P:mitotic DNA integrity checkpoint signaling"/>
    <property type="evidence" value="ECO:0007669"/>
    <property type="project" value="TreeGrafter"/>
</dbReference>
<dbReference type="Pfam" id="PF01826">
    <property type="entry name" value="TIL"/>
    <property type="match status" value="1"/>
</dbReference>
<dbReference type="Proteomes" id="UP000887159">
    <property type="component" value="Unassembled WGS sequence"/>
</dbReference>
<dbReference type="InterPro" id="IPR002919">
    <property type="entry name" value="TIL_dom"/>
</dbReference>
<dbReference type="GO" id="GO:0000793">
    <property type="term" value="C:condensed chromosome"/>
    <property type="evidence" value="ECO:0007669"/>
    <property type="project" value="TreeGrafter"/>
</dbReference>
<protein>
    <submittedName>
        <fullName evidence="2">Putative DD34D transposase</fullName>
    </submittedName>
</protein>
<dbReference type="Pfam" id="PF01359">
    <property type="entry name" value="Transposase_1"/>
    <property type="match status" value="1"/>
</dbReference>
<accession>A0A8X6VVG5</accession>
<dbReference type="GO" id="GO:0031297">
    <property type="term" value="P:replication fork processing"/>
    <property type="evidence" value="ECO:0007669"/>
    <property type="project" value="TreeGrafter"/>
</dbReference>
<comment type="caution">
    <text evidence="2">The sequence shown here is derived from an EMBL/GenBank/DDBJ whole genome shotgun (WGS) entry which is preliminary data.</text>
</comment>
<dbReference type="InterPro" id="IPR052709">
    <property type="entry name" value="Transposase-MT_Hybrid"/>
</dbReference>
<dbReference type="InterPro" id="IPR036397">
    <property type="entry name" value="RNaseH_sf"/>
</dbReference>
<proteinExistence type="predicted"/>
<dbReference type="SUPFAM" id="SSF57567">
    <property type="entry name" value="Serine protease inhibitors"/>
    <property type="match status" value="1"/>
</dbReference>
<gene>
    <name evidence="2" type="ORF">TNCV_3763911</name>
</gene>
<evidence type="ECO:0000313" key="3">
    <source>
        <dbReference type="Proteomes" id="UP000887159"/>
    </source>
</evidence>
<evidence type="ECO:0000259" key="1">
    <source>
        <dbReference type="Pfam" id="PF01826"/>
    </source>
</evidence>
<dbReference type="GO" id="GO:0005634">
    <property type="term" value="C:nucleus"/>
    <property type="evidence" value="ECO:0007669"/>
    <property type="project" value="TreeGrafter"/>
</dbReference>
<keyword evidence="3" id="KW-1185">Reference proteome</keyword>
<organism evidence="2 3">
    <name type="scientific">Trichonephila clavipes</name>
    <name type="common">Golden silk orbweaver</name>
    <name type="synonym">Nephila clavipes</name>
    <dbReference type="NCBI Taxonomy" id="2585209"/>
    <lineage>
        <taxon>Eukaryota</taxon>
        <taxon>Metazoa</taxon>
        <taxon>Ecdysozoa</taxon>
        <taxon>Arthropoda</taxon>
        <taxon>Chelicerata</taxon>
        <taxon>Arachnida</taxon>
        <taxon>Araneae</taxon>
        <taxon>Araneomorphae</taxon>
        <taxon>Entelegynae</taxon>
        <taxon>Araneoidea</taxon>
        <taxon>Nephilidae</taxon>
        <taxon>Trichonephila</taxon>
    </lineage>
</organism>